<dbReference type="EMBL" id="CM044706">
    <property type="protein sequence ID" value="KAI5656968.1"/>
    <property type="molecule type" value="Genomic_DNA"/>
</dbReference>
<organism evidence="1 2">
    <name type="scientific">Catharanthus roseus</name>
    <name type="common">Madagascar periwinkle</name>
    <name type="synonym">Vinca rosea</name>
    <dbReference type="NCBI Taxonomy" id="4058"/>
    <lineage>
        <taxon>Eukaryota</taxon>
        <taxon>Viridiplantae</taxon>
        <taxon>Streptophyta</taxon>
        <taxon>Embryophyta</taxon>
        <taxon>Tracheophyta</taxon>
        <taxon>Spermatophyta</taxon>
        <taxon>Magnoliopsida</taxon>
        <taxon>eudicotyledons</taxon>
        <taxon>Gunneridae</taxon>
        <taxon>Pentapetalae</taxon>
        <taxon>asterids</taxon>
        <taxon>lamiids</taxon>
        <taxon>Gentianales</taxon>
        <taxon>Apocynaceae</taxon>
        <taxon>Rauvolfioideae</taxon>
        <taxon>Vinceae</taxon>
        <taxon>Catharanthinae</taxon>
        <taxon>Catharanthus</taxon>
    </lineage>
</organism>
<gene>
    <name evidence="1" type="ORF">M9H77_25761</name>
</gene>
<evidence type="ECO:0000313" key="2">
    <source>
        <dbReference type="Proteomes" id="UP001060085"/>
    </source>
</evidence>
<dbReference type="Proteomes" id="UP001060085">
    <property type="component" value="Linkage Group LG06"/>
</dbReference>
<protein>
    <submittedName>
        <fullName evidence="1">Uncharacterized protein</fullName>
    </submittedName>
</protein>
<keyword evidence="2" id="KW-1185">Reference proteome</keyword>
<comment type="caution">
    <text evidence="1">The sequence shown here is derived from an EMBL/GenBank/DDBJ whole genome shotgun (WGS) entry which is preliminary data.</text>
</comment>
<sequence length="118" mass="13938">MRDPLMSGSPAWNDVDPNTFEQFLEPEEYVDHGQLFATDRIFNSKVELVNWAKETAIKVNTYLSSRTSNRRPYKIYNSVAKIKKNRMQGRNTVEEVLCLRCERGYTVFYRNCEYKNVL</sequence>
<proteinExistence type="predicted"/>
<name>A0ACC0A7T0_CATRO</name>
<reference evidence="2" key="1">
    <citation type="journal article" date="2023" name="Nat. Plants">
        <title>Single-cell RNA sequencing provides a high-resolution roadmap for understanding the multicellular compartmentation of specialized metabolism.</title>
        <authorList>
            <person name="Sun S."/>
            <person name="Shen X."/>
            <person name="Li Y."/>
            <person name="Li Y."/>
            <person name="Wang S."/>
            <person name="Li R."/>
            <person name="Zhang H."/>
            <person name="Shen G."/>
            <person name="Guo B."/>
            <person name="Wei J."/>
            <person name="Xu J."/>
            <person name="St-Pierre B."/>
            <person name="Chen S."/>
            <person name="Sun C."/>
        </authorList>
    </citation>
    <scope>NUCLEOTIDE SEQUENCE [LARGE SCALE GENOMIC DNA]</scope>
</reference>
<accession>A0ACC0A7T0</accession>
<evidence type="ECO:0000313" key="1">
    <source>
        <dbReference type="EMBL" id="KAI5656968.1"/>
    </source>
</evidence>